<name>A0ABS3YZI4_9BACT</name>
<reference evidence="1 2" key="1">
    <citation type="submission" date="2021-03" db="EMBL/GenBank/DDBJ databases">
        <title>Assistant Professor.</title>
        <authorList>
            <person name="Huq M.A."/>
        </authorList>
    </citation>
    <scope>NUCLEOTIDE SEQUENCE [LARGE SCALE GENOMIC DNA]</scope>
    <source>
        <strain evidence="1 2">MAH-29</strain>
    </source>
</reference>
<dbReference type="EMBL" id="JAGHKO010000006">
    <property type="protein sequence ID" value="MBO9203332.1"/>
    <property type="molecule type" value="Genomic_DNA"/>
</dbReference>
<keyword evidence="2" id="KW-1185">Reference proteome</keyword>
<evidence type="ECO:0000313" key="1">
    <source>
        <dbReference type="EMBL" id="MBO9203332.1"/>
    </source>
</evidence>
<dbReference type="RefSeq" id="WP_209141386.1">
    <property type="nucleotide sequence ID" value="NZ_JAGHKO010000006.1"/>
</dbReference>
<comment type="caution">
    <text evidence="1">The sequence shown here is derived from an EMBL/GenBank/DDBJ whole genome shotgun (WGS) entry which is preliminary data.</text>
</comment>
<accession>A0ABS3YZI4</accession>
<evidence type="ECO:0000313" key="2">
    <source>
        <dbReference type="Proteomes" id="UP000677244"/>
    </source>
</evidence>
<proteinExistence type="predicted"/>
<dbReference type="Proteomes" id="UP000677244">
    <property type="component" value="Unassembled WGS sequence"/>
</dbReference>
<gene>
    <name evidence="1" type="ORF">J7I42_23810</name>
</gene>
<protein>
    <submittedName>
        <fullName evidence="1">Uncharacterized protein</fullName>
    </submittedName>
</protein>
<organism evidence="1 2">
    <name type="scientific">Niastella soli</name>
    <dbReference type="NCBI Taxonomy" id="2821487"/>
    <lineage>
        <taxon>Bacteria</taxon>
        <taxon>Pseudomonadati</taxon>
        <taxon>Bacteroidota</taxon>
        <taxon>Chitinophagia</taxon>
        <taxon>Chitinophagales</taxon>
        <taxon>Chitinophagaceae</taxon>
        <taxon>Niastella</taxon>
    </lineage>
</organism>
<sequence>MTSIPLHTYITNFVRYIILDISNSVTWSFPEFVPFCPHLYYFSTYKDFNRFAQA</sequence>